<feature type="transmembrane region" description="Helical" evidence="1">
    <location>
        <begin position="28"/>
        <end position="48"/>
    </location>
</feature>
<protein>
    <submittedName>
        <fullName evidence="2">Na(+)/H(+) antiporter</fullName>
    </submittedName>
</protein>
<evidence type="ECO:0000313" key="2">
    <source>
        <dbReference type="EMBL" id="SUY21587.1"/>
    </source>
</evidence>
<sequence length="64" mass="6515">MIGYIPKATVQAVIGGVPLAMGMASGQLILTLAVLAILITAPLGAFGIDVTYKKLLTSVKGESK</sequence>
<gene>
    <name evidence="2" type="ORF">NCTC13307_00760</name>
</gene>
<organism evidence="2">
    <name type="scientific">Clostridioides difficile</name>
    <name type="common">Peptoclostridium difficile</name>
    <dbReference type="NCBI Taxonomy" id="1496"/>
    <lineage>
        <taxon>Bacteria</taxon>
        <taxon>Bacillati</taxon>
        <taxon>Bacillota</taxon>
        <taxon>Clostridia</taxon>
        <taxon>Peptostreptococcales</taxon>
        <taxon>Peptostreptococcaceae</taxon>
        <taxon>Clostridioides</taxon>
    </lineage>
</organism>
<dbReference type="InterPro" id="IPR051843">
    <property type="entry name" value="CPA1_transporter"/>
</dbReference>
<reference evidence="2" key="1">
    <citation type="submission" date="2018-06" db="EMBL/GenBank/DDBJ databases">
        <authorList>
            <consortium name="Pathogen Informatics"/>
            <person name="Doyle S."/>
        </authorList>
    </citation>
    <scope>NUCLEOTIDE SEQUENCE</scope>
    <source>
        <strain evidence="2">NCTC13307</strain>
    </source>
</reference>
<dbReference type="PANTHER" id="PTHR31102:SF1">
    <property type="entry name" value="CATION_H+ EXCHANGER DOMAIN-CONTAINING PROTEIN"/>
    <property type="match status" value="1"/>
</dbReference>
<accession>A0A381I5R0</accession>
<dbReference type="AlphaFoldDB" id="A0A381I5R0"/>
<proteinExistence type="predicted"/>
<keyword evidence="1" id="KW-0812">Transmembrane</keyword>
<name>A0A381I5R0_CLODI</name>
<dbReference type="EMBL" id="UFWD01000001">
    <property type="protein sequence ID" value="SUY21587.1"/>
    <property type="molecule type" value="Genomic_DNA"/>
</dbReference>
<dbReference type="PANTHER" id="PTHR31102">
    <property type="match status" value="1"/>
</dbReference>
<keyword evidence="1" id="KW-0472">Membrane</keyword>
<evidence type="ECO:0000256" key="1">
    <source>
        <dbReference type="SAM" id="Phobius"/>
    </source>
</evidence>
<keyword evidence="1" id="KW-1133">Transmembrane helix</keyword>